<evidence type="ECO:0000259" key="1">
    <source>
        <dbReference type="Pfam" id="PF00557"/>
    </source>
</evidence>
<evidence type="ECO:0000313" key="3">
    <source>
        <dbReference type="EMBL" id="GAA0441541.1"/>
    </source>
</evidence>
<accession>A0ABP3J4C6</accession>
<dbReference type="SUPFAM" id="SSF53092">
    <property type="entry name" value="Creatinase/prolidase N-terminal domain"/>
    <property type="match status" value="1"/>
</dbReference>
<dbReference type="InterPro" id="IPR000587">
    <property type="entry name" value="Creatinase_N"/>
</dbReference>
<dbReference type="PANTHER" id="PTHR46112">
    <property type="entry name" value="AMINOPEPTIDASE"/>
    <property type="match status" value="1"/>
</dbReference>
<dbReference type="Gene3D" id="3.90.230.10">
    <property type="entry name" value="Creatinase/methionine aminopeptidase superfamily"/>
    <property type="match status" value="1"/>
</dbReference>
<feature type="domain" description="Creatinase N-terminal" evidence="2">
    <location>
        <begin position="14"/>
        <end position="158"/>
    </location>
</feature>
<sequence length="354" mass="39686">MTHYIFTEEDIRGRVAICQQKIDDHGFQGLILSSESNLNYYSHFFTHAPWSTFSRPAFLFIPRQGKPVLYVHVFHAPDADVIAKGCDVRRFDSLYGPTAAQIEDVMHQLGMTTGTIGLEKGYEQRIGFEVSRYEALQAHVSNVTFADASSLIWSQRMIKSSKEVACIRKACEATSYALDKTFAAMEEGMTEWDVSRMMQTFMLEGGADYPGFVIITSGEGNYDRISKTATDRVLRDGDFVFVDAGARYHRYWSDFCRTGVVGAVSGKRQEYQQKIHDVTMRTAEIMRPGIPAAEVANACNKEMERAGFRANFECGRLGHGMGLMSTEPPSITLDDDTILESGMIINSTFASKKR</sequence>
<organism evidence="3 4">
    <name type="scientific">Lentibacillus halophilus</name>
    <dbReference type="NCBI Taxonomy" id="295065"/>
    <lineage>
        <taxon>Bacteria</taxon>
        <taxon>Bacillati</taxon>
        <taxon>Bacillota</taxon>
        <taxon>Bacilli</taxon>
        <taxon>Bacillales</taxon>
        <taxon>Bacillaceae</taxon>
        <taxon>Lentibacillus</taxon>
    </lineage>
</organism>
<dbReference type="PANTHER" id="PTHR46112:SF2">
    <property type="entry name" value="XAA-PRO AMINOPEPTIDASE P-RELATED"/>
    <property type="match status" value="1"/>
</dbReference>
<feature type="domain" description="Peptidase M24" evidence="1">
    <location>
        <begin position="165"/>
        <end position="346"/>
    </location>
</feature>
<reference evidence="4" key="1">
    <citation type="journal article" date="2019" name="Int. J. Syst. Evol. Microbiol.">
        <title>The Global Catalogue of Microorganisms (GCM) 10K type strain sequencing project: providing services to taxonomists for standard genome sequencing and annotation.</title>
        <authorList>
            <consortium name="The Broad Institute Genomics Platform"/>
            <consortium name="The Broad Institute Genome Sequencing Center for Infectious Disease"/>
            <person name="Wu L."/>
            <person name="Ma J."/>
        </authorList>
    </citation>
    <scope>NUCLEOTIDE SEQUENCE [LARGE SCALE GENOMIC DNA]</scope>
    <source>
        <strain evidence="4">JCM 12149</strain>
    </source>
</reference>
<dbReference type="CDD" id="cd01066">
    <property type="entry name" value="APP_MetAP"/>
    <property type="match status" value="1"/>
</dbReference>
<dbReference type="Pfam" id="PF01321">
    <property type="entry name" value="Creatinase_N"/>
    <property type="match status" value="1"/>
</dbReference>
<dbReference type="RefSeq" id="WP_343752551.1">
    <property type="nucleotide sequence ID" value="NZ_BAAADM010000047.1"/>
</dbReference>
<dbReference type="Proteomes" id="UP001501459">
    <property type="component" value="Unassembled WGS sequence"/>
</dbReference>
<name>A0ABP3J4C6_9BACI</name>
<protein>
    <submittedName>
        <fullName evidence="3">Xaa-Pro peptidase family protein</fullName>
    </submittedName>
</protein>
<dbReference type="Pfam" id="PF00557">
    <property type="entry name" value="Peptidase_M24"/>
    <property type="match status" value="1"/>
</dbReference>
<evidence type="ECO:0000313" key="4">
    <source>
        <dbReference type="Proteomes" id="UP001501459"/>
    </source>
</evidence>
<proteinExistence type="predicted"/>
<gene>
    <name evidence="3" type="ORF">GCM10008983_18350</name>
</gene>
<dbReference type="SUPFAM" id="SSF55920">
    <property type="entry name" value="Creatinase/aminopeptidase"/>
    <property type="match status" value="1"/>
</dbReference>
<dbReference type="EMBL" id="BAAADM010000047">
    <property type="protein sequence ID" value="GAA0441541.1"/>
    <property type="molecule type" value="Genomic_DNA"/>
</dbReference>
<keyword evidence="4" id="KW-1185">Reference proteome</keyword>
<dbReference type="InterPro" id="IPR050659">
    <property type="entry name" value="Peptidase_M24B"/>
</dbReference>
<dbReference type="Gene3D" id="3.40.350.10">
    <property type="entry name" value="Creatinase/prolidase N-terminal domain"/>
    <property type="match status" value="1"/>
</dbReference>
<dbReference type="InterPro" id="IPR036005">
    <property type="entry name" value="Creatinase/aminopeptidase-like"/>
</dbReference>
<comment type="caution">
    <text evidence="3">The sequence shown here is derived from an EMBL/GenBank/DDBJ whole genome shotgun (WGS) entry which is preliminary data.</text>
</comment>
<dbReference type="InterPro" id="IPR029149">
    <property type="entry name" value="Creatin/AminoP/Spt16_N"/>
</dbReference>
<evidence type="ECO:0000259" key="2">
    <source>
        <dbReference type="Pfam" id="PF01321"/>
    </source>
</evidence>
<dbReference type="InterPro" id="IPR000994">
    <property type="entry name" value="Pept_M24"/>
</dbReference>